<feature type="compositionally biased region" description="Low complexity" evidence="1">
    <location>
        <begin position="265"/>
        <end position="281"/>
    </location>
</feature>
<gene>
    <name evidence="2" type="ORF">DUNSADRAFT_16430</name>
</gene>
<evidence type="ECO:0000313" key="2">
    <source>
        <dbReference type="EMBL" id="KAF5829185.1"/>
    </source>
</evidence>
<evidence type="ECO:0000313" key="3">
    <source>
        <dbReference type="Proteomes" id="UP000815325"/>
    </source>
</evidence>
<keyword evidence="3" id="KW-1185">Reference proteome</keyword>
<accession>A0ABQ7G3K0</accession>
<protein>
    <submittedName>
        <fullName evidence="2">Uncharacterized protein</fullName>
    </submittedName>
</protein>
<organism evidence="2 3">
    <name type="scientific">Dunaliella salina</name>
    <name type="common">Green alga</name>
    <name type="synonym">Protococcus salinus</name>
    <dbReference type="NCBI Taxonomy" id="3046"/>
    <lineage>
        <taxon>Eukaryota</taxon>
        <taxon>Viridiplantae</taxon>
        <taxon>Chlorophyta</taxon>
        <taxon>core chlorophytes</taxon>
        <taxon>Chlorophyceae</taxon>
        <taxon>CS clade</taxon>
        <taxon>Chlamydomonadales</taxon>
        <taxon>Dunaliellaceae</taxon>
        <taxon>Dunaliella</taxon>
    </lineage>
</organism>
<feature type="non-terminal residue" evidence="2">
    <location>
        <position position="1"/>
    </location>
</feature>
<feature type="compositionally biased region" description="Gly residues" evidence="1">
    <location>
        <begin position="236"/>
        <end position="251"/>
    </location>
</feature>
<comment type="caution">
    <text evidence="2">The sequence shown here is derived from an EMBL/GenBank/DDBJ whole genome shotgun (WGS) entry which is preliminary data.</text>
</comment>
<sequence>AQLQPRSLAVTIHRMQDAQQAAGCVHARMQPHSLTVTIYRMQEARLQPRSLAVTIYRMRDVQQAVDHARMQPHSLAVTIYRMQDVQQAVDHVHARTHAFQNSNLGAACASHCLAGSAAAVYLLDRNLPDRELAIGLLLPPAALLPANFVQRRSQVQQPRQGPLPTERNSIEEGGRCAAVSASGVAQEAQCQSGRGNANGVGGMPGAPEAQTNGDVHMKEANQCRYLTGQVPSRDTGQGGPAAGVVGGGQGAKSGAHNAMEEDECAAPAGGSGRAAAAPGASEGVASRGDVAATAETGAAAPAAAAGAVGTLHAPGESATASAYDAARGRDGAPSVHESAVLSAHDAARCASLHRELYFLVAGAIPEPDDAGGLPKFLMEELAQEVENRTNLLLSDLVSNPRRLASWERLSNLYITAIRSGAALQMLPRLITVALKILKVLAECPICKCFPFPHPCGLEGSESPG</sequence>
<reference evidence="2" key="1">
    <citation type="submission" date="2017-08" db="EMBL/GenBank/DDBJ databases">
        <authorList>
            <person name="Polle J.E."/>
            <person name="Barry K."/>
            <person name="Cushman J."/>
            <person name="Schmutz J."/>
            <person name="Tran D."/>
            <person name="Hathwaick L.T."/>
            <person name="Yim W.C."/>
            <person name="Jenkins J."/>
            <person name="Mckie-Krisberg Z.M."/>
            <person name="Prochnik S."/>
            <person name="Lindquist E."/>
            <person name="Dockter R.B."/>
            <person name="Adam C."/>
            <person name="Molina H."/>
            <person name="Bunkerborg J."/>
            <person name="Jin E."/>
            <person name="Buchheim M."/>
            <person name="Magnuson J."/>
        </authorList>
    </citation>
    <scope>NUCLEOTIDE SEQUENCE</scope>
    <source>
        <strain evidence="2">CCAP 19/18</strain>
    </source>
</reference>
<proteinExistence type="predicted"/>
<dbReference type="Proteomes" id="UP000815325">
    <property type="component" value="Unassembled WGS sequence"/>
</dbReference>
<evidence type="ECO:0000256" key="1">
    <source>
        <dbReference type="SAM" id="MobiDB-lite"/>
    </source>
</evidence>
<dbReference type="EMBL" id="MU070193">
    <property type="protein sequence ID" value="KAF5829185.1"/>
    <property type="molecule type" value="Genomic_DNA"/>
</dbReference>
<feature type="region of interest" description="Disordered" evidence="1">
    <location>
        <begin position="231"/>
        <end position="281"/>
    </location>
</feature>
<name>A0ABQ7G3K0_DUNSA</name>